<evidence type="ECO:0000313" key="2">
    <source>
        <dbReference type="Proteomes" id="UP000266177"/>
    </source>
</evidence>
<sequence length="105" mass="12103">MKGNMVDTIMSACVCENHVNVVEGKLMAMHLVAYSNECGLIELPNHLDSSLLISAFEEFYNYESDEYGSEDTDYFNEGQSIIEVNRASDFKRIFTDIRPEKKRFF</sequence>
<dbReference type="EMBL" id="QYZD01000025">
    <property type="protein sequence ID" value="RJG21369.1"/>
    <property type="molecule type" value="Genomic_DNA"/>
</dbReference>
<comment type="caution">
    <text evidence="1">The sequence shown here is derived from an EMBL/GenBank/DDBJ whole genome shotgun (WGS) entry which is preliminary data.</text>
</comment>
<protein>
    <submittedName>
        <fullName evidence="1">Uncharacterized protein</fullName>
    </submittedName>
</protein>
<dbReference type="RefSeq" id="WP_119795604.1">
    <property type="nucleotide sequence ID" value="NZ_QYZD01000025.1"/>
</dbReference>
<proteinExistence type="predicted"/>
<dbReference type="AlphaFoldDB" id="A0A3A3GHK8"/>
<reference evidence="1 2" key="1">
    <citation type="submission" date="2018-09" db="EMBL/GenBank/DDBJ databases">
        <title>Paenibacillus SK2017-BO5.</title>
        <authorList>
            <person name="Piskunova J.V."/>
            <person name="Dubiley S.A."/>
            <person name="Severinov K.V."/>
        </authorList>
    </citation>
    <scope>NUCLEOTIDE SEQUENCE [LARGE SCALE GENOMIC DNA]</scope>
    <source>
        <strain evidence="1 2">BO5</strain>
    </source>
</reference>
<name>A0A3A3GHK8_PANTH</name>
<dbReference type="Proteomes" id="UP000266177">
    <property type="component" value="Unassembled WGS sequence"/>
</dbReference>
<gene>
    <name evidence="1" type="ORF">DQX05_21975</name>
</gene>
<accession>A0A3A3GHK8</accession>
<organism evidence="1 2">
    <name type="scientific">Paenibacillus thiaminolyticus</name>
    <name type="common">Bacillus thiaminolyticus</name>
    <dbReference type="NCBI Taxonomy" id="49283"/>
    <lineage>
        <taxon>Bacteria</taxon>
        <taxon>Bacillati</taxon>
        <taxon>Bacillota</taxon>
        <taxon>Bacilli</taxon>
        <taxon>Bacillales</taxon>
        <taxon>Paenibacillaceae</taxon>
        <taxon>Paenibacillus</taxon>
    </lineage>
</organism>
<evidence type="ECO:0000313" key="1">
    <source>
        <dbReference type="EMBL" id="RJG21369.1"/>
    </source>
</evidence>